<proteinExistence type="predicted"/>
<protein>
    <submittedName>
        <fullName evidence="1">Phage tail protein I</fullName>
    </submittedName>
</protein>
<dbReference type="KEGG" id="cmag:CBW24_08020"/>
<dbReference type="EMBL" id="CP021404">
    <property type="protein sequence ID" value="ATI41955.1"/>
    <property type="molecule type" value="Genomic_DNA"/>
</dbReference>
<reference evidence="1 2" key="1">
    <citation type="submission" date="2017-05" db="EMBL/GenBank/DDBJ databases">
        <title>Comparative genomic and metabolic analysis of manganese-oxidizing mechanisms in Celeribater manganoxidans DY25T: its adaption to the environment of polymetallic nodule.</title>
        <authorList>
            <person name="Wang X."/>
        </authorList>
    </citation>
    <scope>NUCLEOTIDE SEQUENCE [LARGE SCALE GENOMIC DNA]</scope>
    <source>
        <strain evidence="1 2">DY25</strain>
    </source>
</reference>
<evidence type="ECO:0000313" key="2">
    <source>
        <dbReference type="Proteomes" id="UP000219050"/>
    </source>
</evidence>
<dbReference type="InterPro" id="IPR006521">
    <property type="entry name" value="Tail_protein_I"/>
</dbReference>
<gene>
    <name evidence="1" type="ORF">CBW24_08020</name>
</gene>
<dbReference type="RefSeq" id="WP_097373259.1">
    <property type="nucleotide sequence ID" value="NZ_CP021404.1"/>
</dbReference>
<evidence type="ECO:0000313" key="1">
    <source>
        <dbReference type="EMBL" id="ATI41955.1"/>
    </source>
</evidence>
<dbReference type="Proteomes" id="UP000219050">
    <property type="component" value="Chromosome"/>
</dbReference>
<dbReference type="OrthoDB" id="90759at2"/>
<dbReference type="Pfam" id="PF09684">
    <property type="entry name" value="Tail_P2_I"/>
    <property type="match status" value="1"/>
</dbReference>
<sequence>MSELLPHNASSGEHALDDTTARLGAVPVPLRDVWSASDCPAQALPWLAWALSVDLWETGWSVEQKRGAVRSAIEVQRRKGTIGAVKQALEAIGVDARVLEWHRQDDPGAAFTYQLLLETRATAIGLGTLDTLIAAVDRVKSLRSHLDQIRLTAVAVAPPQVAVVGTCGHAITVKYIEDSDA</sequence>
<organism evidence="1 2">
    <name type="scientific">Pacificitalea manganoxidans</name>
    <dbReference type="NCBI Taxonomy" id="1411902"/>
    <lineage>
        <taxon>Bacteria</taxon>
        <taxon>Pseudomonadati</taxon>
        <taxon>Pseudomonadota</taxon>
        <taxon>Alphaproteobacteria</taxon>
        <taxon>Rhodobacterales</taxon>
        <taxon>Paracoccaceae</taxon>
        <taxon>Pacificitalea</taxon>
    </lineage>
</organism>
<name>A0A291LZR2_9RHOB</name>
<dbReference type="NCBIfam" id="TIGR01634">
    <property type="entry name" value="tail_P2_I"/>
    <property type="match status" value="1"/>
</dbReference>
<keyword evidence="2" id="KW-1185">Reference proteome</keyword>
<dbReference type="AlphaFoldDB" id="A0A291LZR2"/>
<accession>A0A291LZR2</accession>